<name>A0ABN9U3F5_9DINO</name>
<dbReference type="Gene3D" id="3.40.50.10330">
    <property type="entry name" value="Probable inorganic polyphosphate/atp-NAD kinase, domain 1"/>
    <property type="match status" value="1"/>
</dbReference>
<dbReference type="InterPro" id="IPR017438">
    <property type="entry name" value="ATP-NAD_kinase_N"/>
</dbReference>
<dbReference type="Gene3D" id="2.60.200.30">
    <property type="entry name" value="Probable inorganic polyphosphate/atp-NAD kinase, domain 2"/>
    <property type="match status" value="1"/>
</dbReference>
<dbReference type="SUPFAM" id="SSF111331">
    <property type="entry name" value="NAD kinase/diacylglycerol kinase-like"/>
    <property type="match status" value="1"/>
</dbReference>
<keyword evidence="4" id="KW-0521">NADP</keyword>
<comment type="similarity">
    <text evidence="1">Belongs to the NAD kinase family.</text>
</comment>
<comment type="caution">
    <text evidence="7">The sequence shown here is derived from an EMBL/GenBank/DDBJ whole genome shotgun (WGS) entry which is preliminary data.</text>
</comment>
<keyword evidence="8" id="KW-1185">Reference proteome</keyword>
<feature type="region of interest" description="Disordered" evidence="6">
    <location>
        <begin position="24"/>
        <end position="47"/>
    </location>
</feature>
<dbReference type="Pfam" id="PF20143">
    <property type="entry name" value="NAD_kinase_C"/>
    <property type="match status" value="1"/>
</dbReference>
<evidence type="ECO:0000313" key="7">
    <source>
        <dbReference type="EMBL" id="CAK0852889.1"/>
    </source>
</evidence>
<evidence type="ECO:0008006" key="9">
    <source>
        <dbReference type="Google" id="ProtNLM"/>
    </source>
</evidence>
<organism evidence="7 8">
    <name type="scientific">Prorocentrum cordatum</name>
    <dbReference type="NCBI Taxonomy" id="2364126"/>
    <lineage>
        <taxon>Eukaryota</taxon>
        <taxon>Sar</taxon>
        <taxon>Alveolata</taxon>
        <taxon>Dinophyceae</taxon>
        <taxon>Prorocentrales</taxon>
        <taxon>Prorocentraceae</taxon>
        <taxon>Prorocentrum</taxon>
    </lineage>
</organism>
<dbReference type="Pfam" id="PF01513">
    <property type="entry name" value="NAD_kinase"/>
    <property type="match status" value="1"/>
</dbReference>
<sequence>MLRLAGSGAQASSQRRGRAGLAAAAGALGPGGGATSSRPPPGWARAPAGASLAACGGRCQGRRFGAAAAARLPRVPLLEPGCARPWLLQRSGRELARDVAVRGGLSLEGGSVSQRFVMRWQERPLTVLLVARHEKRQSLRTVQEMGAWIAARGMTVVLEPKLLEEWPVVTGSIHGLRTFSDKEALLNSIDLVVTIGGDGTLTWAASLFEGPMPPVLSFAAGSLGFLTPFPLEKWKQTLSWIFEAVAPDGAPVPLVCRMRLRVRVRRGPNGHDDREAEQDLSRAEFSCLNEMLVHRGRSNMLAKLDVRVDGERVTLVQGDGIILATPTGSTAYSLACGGSMVHPAVPGMLLTPVAPHSLSFRPALLPDSAEVIVIVPLSARAGVNMSLDGKDICGLQVGDSVLVTTSSHPVPAICRETDSKDWFASVNQALQWNRRIEQKS</sequence>
<evidence type="ECO:0000256" key="3">
    <source>
        <dbReference type="ARBA" id="ARBA00022777"/>
    </source>
</evidence>
<evidence type="ECO:0000256" key="6">
    <source>
        <dbReference type="SAM" id="MobiDB-lite"/>
    </source>
</evidence>
<dbReference type="PANTHER" id="PTHR20275:SF0">
    <property type="entry name" value="NAD KINASE"/>
    <property type="match status" value="1"/>
</dbReference>
<evidence type="ECO:0000256" key="5">
    <source>
        <dbReference type="ARBA" id="ARBA00023027"/>
    </source>
</evidence>
<gene>
    <name evidence="7" type="ORF">PCOR1329_LOCUS44535</name>
</gene>
<dbReference type="EMBL" id="CAUYUJ010015354">
    <property type="protein sequence ID" value="CAK0852889.1"/>
    <property type="molecule type" value="Genomic_DNA"/>
</dbReference>
<dbReference type="HAMAP" id="MF_00361">
    <property type="entry name" value="NAD_kinase"/>
    <property type="match status" value="1"/>
</dbReference>
<protein>
    <recommendedName>
        <fullName evidence="9">NAD(+) kinase</fullName>
    </recommendedName>
</protein>
<accession>A0ABN9U3F5</accession>
<keyword evidence="5" id="KW-0520">NAD</keyword>
<dbReference type="InterPro" id="IPR002504">
    <property type="entry name" value="NADK"/>
</dbReference>
<dbReference type="InterPro" id="IPR016064">
    <property type="entry name" value="NAD/diacylglycerol_kinase_sf"/>
</dbReference>
<evidence type="ECO:0000256" key="1">
    <source>
        <dbReference type="ARBA" id="ARBA00010995"/>
    </source>
</evidence>
<evidence type="ECO:0000256" key="2">
    <source>
        <dbReference type="ARBA" id="ARBA00022679"/>
    </source>
</evidence>
<keyword evidence="3" id="KW-0418">Kinase</keyword>
<proteinExistence type="inferred from homology"/>
<dbReference type="InterPro" id="IPR017437">
    <property type="entry name" value="ATP-NAD_kinase_PpnK-typ_C"/>
</dbReference>
<evidence type="ECO:0000256" key="4">
    <source>
        <dbReference type="ARBA" id="ARBA00022857"/>
    </source>
</evidence>
<evidence type="ECO:0000313" key="8">
    <source>
        <dbReference type="Proteomes" id="UP001189429"/>
    </source>
</evidence>
<dbReference type="Proteomes" id="UP001189429">
    <property type="component" value="Unassembled WGS sequence"/>
</dbReference>
<dbReference type="PANTHER" id="PTHR20275">
    <property type="entry name" value="NAD KINASE"/>
    <property type="match status" value="1"/>
</dbReference>
<reference evidence="7" key="1">
    <citation type="submission" date="2023-10" db="EMBL/GenBank/DDBJ databases">
        <authorList>
            <person name="Chen Y."/>
            <person name="Shah S."/>
            <person name="Dougan E. K."/>
            <person name="Thang M."/>
            <person name="Chan C."/>
        </authorList>
    </citation>
    <scope>NUCLEOTIDE SEQUENCE [LARGE SCALE GENOMIC DNA]</scope>
</reference>
<keyword evidence="2" id="KW-0808">Transferase</keyword>